<sequence length="193" mass="21794">MPSPQRAQASRTALVPASPFLTRSDLSHDSTHSADVPVAPTPLPQADIERRSLLEHGAWRHAEAMAIEAAARGGEREVKEAKDLIKERIRQIKSGQGTSANLVIQRYKESTASPPPASSLNPFELREKTMWMQERAKLLKTRVDGCLAEREKLGVWREKFRYRYGNFRADMAKLEESGQVPDLDVEKYMPELQ</sequence>
<evidence type="ECO:0000313" key="3">
    <source>
        <dbReference type="Proteomes" id="UP000027195"/>
    </source>
</evidence>
<reference evidence="3" key="1">
    <citation type="journal article" date="2014" name="Proc. Natl. Acad. Sci. U.S.A.">
        <title>Extensive sampling of basidiomycete genomes demonstrates inadequacy of the white-rot/brown-rot paradigm for wood decay fungi.</title>
        <authorList>
            <person name="Riley R."/>
            <person name="Salamov A.A."/>
            <person name="Brown D.W."/>
            <person name="Nagy L.G."/>
            <person name="Floudas D."/>
            <person name="Held B.W."/>
            <person name="Levasseur A."/>
            <person name="Lombard V."/>
            <person name="Morin E."/>
            <person name="Otillar R."/>
            <person name="Lindquist E.A."/>
            <person name="Sun H."/>
            <person name="LaButti K.M."/>
            <person name="Schmutz J."/>
            <person name="Jabbour D."/>
            <person name="Luo H."/>
            <person name="Baker S.E."/>
            <person name="Pisabarro A.G."/>
            <person name="Walton J.D."/>
            <person name="Blanchette R.A."/>
            <person name="Henrissat B."/>
            <person name="Martin F."/>
            <person name="Cullen D."/>
            <person name="Hibbett D.S."/>
            <person name="Grigoriev I.V."/>
        </authorList>
    </citation>
    <scope>NUCLEOTIDE SEQUENCE [LARGE SCALE GENOMIC DNA]</scope>
    <source>
        <strain evidence="3">FD-172 SS1</strain>
    </source>
</reference>
<dbReference type="HOGENOM" id="CLU_1408534_0_0_1"/>
<protein>
    <submittedName>
        <fullName evidence="2">Uncharacterized protein</fullName>
    </submittedName>
</protein>
<dbReference type="Proteomes" id="UP000027195">
    <property type="component" value="Unassembled WGS sequence"/>
</dbReference>
<keyword evidence="3" id="KW-1185">Reference proteome</keyword>
<evidence type="ECO:0000256" key="1">
    <source>
        <dbReference type="SAM" id="MobiDB-lite"/>
    </source>
</evidence>
<dbReference type="EMBL" id="KL198114">
    <property type="protein sequence ID" value="KDQ07127.1"/>
    <property type="molecule type" value="Genomic_DNA"/>
</dbReference>
<proteinExistence type="predicted"/>
<evidence type="ECO:0000313" key="2">
    <source>
        <dbReference type="EMBL" id="KDQ07127.1"/>
    </source>
</evidence>
<dbReference type="AlphaFoldDB" id="A0A067M5G9"/>
<dbReference type="InParanoid" id="A0A067M5G9"/>
<gene>
    <name evidence="2" type="ORF">BOTBODRAFT_180953</name>
</gene>
<feature type="compositionally biased region" description="Polar residues" evidence="1">
    <location>
        <begin position="1"/>
        <end position="11"/>
    </location>
</feature>
<name>A0A067M5G9_BOTB1</name>
<feature type="region of interest" description="Disordered" evidence="1">
    <location>
        <begin position="1"/>
        <end position="50"/>
    </location>
</feature>
<organism evidence="2 3">
    <name type="scientific">Botryobasidium botryosum (strain FD-172 SS1)</name>
    <dbReference type="NCBI Taxonomy" id="930990"/>
    <lineage>
        <taxon>Eukaryota</taxon>
        <taxon>Fungi</taxon>
        <taxon>Dikarya</taxon>
        <taxon>Basidiomycota</taxon>
        <taxon>Agaricomycotina</taxon>
        <taxon>Agaricomycetes</taxon>
        <taxon>Cantharellales</taxon>
        <taxon>Botryobasidiaceae</taxon>
        <taxon>Botryobasidium</taxon>
    </lineage>
</organism>
<accession>A0A067M5G9</accession>